<organism evidence="4 5">
    <name type="scientific">Marinomonas ostreistagni</name>
    <dbReference type="NCBI Taxonomy" id="359209"/>
    <lineage>
        <taxon>Bacteria</taxon>
        <taxon>Pseudomonadati</taxon>
        <taxon>Pseudomonadota</taxon>
        <taxon>Gammaproteobacteria</taxon>
        <taxon>Oceanospirillales</taxon>
        <taxon>Oceanospirillaceae</taxon>
        <taxon>Marinomonas</taxon>
    </lineage>
</organism>
<proteinExistence type="predicted"/>
<dbReference type="Gene3D" id="3.40.50.2000">
    <property type="entry name" value="Glycogen Phosphorylase B"/>
    <property type="match status" value="2"/>
</dbReference>
<sequence>MVILFIHQNFPAQFRHIAEWLGANTEHQVFGLGDVKNIPKGYSPKGVTVLGYATPKGAGDNTHHYLKAHEEHIRRGQQVVRAAQSLQKKGIRPDVIVTHSGWGEALFLKPIFPNAKHIQYCEFYYRAENSDVDFDPEFPANPESPFRVLCRNSTQLLSLTQADSAISPTHWQKSLYPSEFHSKIEVLHEGVNTQRMQPDDHANFSWQGITYTKQDKILTYVARNLEPYRGFHSFMRSLPSIQARHPDATIFVVGGDDVSYGSRLANGENFREHYIRELGNRVDWQNVHFTGKLPYGQYRSVLQISSAHIYLTYPFVLSWSLVEAMSVGCTLITSDTAPLQEVIEDNVNGLMVNFFDIEQIANTVSGVLDAPEQYRHLGQAARNKAVAEFDLETITLPKWVNYLLSNRQHS</sequence>
<keyword evidence="5" id="KW-1185">Reference proteome</keyword>
<dbReference type="Pfam" id="PF12000">
    <property type="entry name" value="Glyco_trans_4_3"/>
    <property type="match status" value="1"/>
</dbReference>
<name>A0ABS0ZCW1_9GAMM</name>
<comment type="caution">
    <text evidence="4">The sequence shown here is derived from an EMBL/GenBank/DDBJ whole genome shotgun (WGS) entry which is preliminary data.</text>
</comment>
<keyword evidence="1" id="KW-0808">Transferase</keyword>
<dbReference type="PANTHER" id="PTHR46401:SF2">
    <property type="entry name" value="GLYCOSYLTRANSFERASE WBBK-RELATED"/>
    <property type="match status" value="1"/>
</dbReference>
<dbReference type="EMBL" id="JAEMUH010000011">
    <property type="protein sequence ID" value="MBJ7551507.1"/>
    <property type="molecule type" value="Genomic_DNA"/>
</dbReference>
<dbReference type="Proteomes" id="UP000598488">
    <property type="component" value="Unassembled WGS sequence"/>
</dbReference>
<gene>
    <name evidence="4" type="ORF">JHD44_12505</name>
</gene>
<reference evidence="4 5" key="1">
    <citation type="submission" date="2020-12" db="EMBL/GenBank/DDBJ databases">
        <title>Comparative genome analysis of fungal antagonists Marinomonas ostreistagni 398 and M. spartinae 468.</title>
        <authorList>
            <person name="Fields J.L."/>
            <person name="Mavrodi O.V."/>
            <person name="Biber P.D."/>
            <person name="Indest K.J."/>
            <person name="Mavrodi D.V."/>
        </authorList>
    </citation>
    <scope>NUCLEOTIDE SEQUENCE [LARGE SCALE GENOMIC DNA]</scope>
    <source>
        <strain evidence="4 5">USM7</strain>
    </source>
</reference>
<dbReference type="SUPFAM" id="SSF53756">
    <property type="entry name" value="UDP-Glycosyltransferase/glycogen phosphorylase"/>
    <property type="match status" value="1"/>
</dbReference>
<evidence type="ECO:0000256" key="1">
    <source>
        <dbReference type="ARBA" id="ARBA00022679"/>
    </source>
</evidence>
<dbReference type="RefSeq" id="WP_199463114.1">
    <property type="nucleotide sequence ID" value="NZ_JAEMUH010000011.1"/>
</dbReference>
<evidence type="ECO:0000313" key="5">
    <source>
        <dbReference type="Proteomes" id="UP000598488"/>
    </source>
</evidence>
<dbReference type="CDD" id="cd03818">
    <property type="entry name" value="GT4_ExpC-like"/>
    <property type="match status" value="1"/>
</dbReference>
<accession>A0ABS0ZCW1</accession>
<feature type="domain" description="Glycosyl transferase family 4" evidence="3">
    <location>
        <begin position="27"/>
        <end position="195"/>
    </location>
</feature>
<dbReference type="InterPro" id="IPR022623">
    <property type="entry name" value="Glyco_trans_4"/>
</dbReference>
<feature type="domain" description="Glycosyl transferase family 1" evidence="2">
    <location>
        <begin position="213"/>
        <end position="383"/>
    </location>
</feature>
<dbReference type="Pfam" id="PF00534">
    <property type="entry name" value="Glycos_transf_1"/>
    <property type="match status" value="1"/>
</dbReference>
<dbReference type="PANTHER" id="PTHR46401">
    <property type="entry name" value="GLYCOSYLTRANSFERASE WBBK-RELATED"/>
    <property type="match status" value="1"/>
</dbReference>
<evidence type="ECO:0000259" key="3">
    <source>
        <dbReference type="Pfam" id="PF12000"/>
    </source>
</evidence>
<protein>
    <submittedName>
        <fullName evidence="4">Glycosyltransferase family 4 protein</fullName>
    </submittedName>
</protein>
<evidence type="ECO:0000313" key="4">
    <source>
        <dbReference type="EMBL" id="MBJ7551507.1"/>
    </source>
</evidence>
<evidence type="ECO:0000259" key="2">
    <source>
        <dbReference type="Pfam" id="PF00534"/>
    </source>
</evidence>
<dbReference type="InterPro" id="IPR001296">
    <property type="entry name" value="Glyco_trans_1"/>
</dbReference>